<dbReference type="RefSeq" id="WP_155113867.1">
    <property type="nucleotide sequence ID" value="NZ_WMIB01000027.1"/>
</dbReference>
<evidence type="ECO:0000313" key="2">
    <source>
        <dbReference type="EMBL" id="MTH55370.1"/>
    </source>
</evidence>
<dbReference type="PANTHER" id="PTHR43031">
    <property type="entry name" value="FAD-DEPENDENT OXIDOREDUCTASE"/>
    <property type="match status" value="1"/>
</dbReference>
<evidence type="ECO:0000313" key="3">
    <source>
        <dbReference type="Proteomes" id="UP000434639"/>
    </source>
</evidence>
<dbReference type="CDD" id="cd00158">
    <property type="entry name" value="RHOD"/>
    <property type="match status" value="1"/>
</dbReference>
<dbReference type="PANTHER" id="PTHR43031:SF17">
    <property type="entry name" value="SULFURTRANSFERASE YTWF-RELATED"/>
    <property type="match status" value="1"/>
</dbReference>
<dbReference type="PROSITE" id="PS50206">
    <property type="entry name" value="RHODANESE_3"/>
    <property type="match status" value="1"/>
</dbReference>
<dbReference type="InterPro" id="IPR050229">
    <property type="entry name" value="GlpE_sulfurtransferase"/>
</dbReference>
<keyword evidence="3" id="KW-1185">Reference proteome</keyword>
<proteinExistence type="predicted"/>
<dbReference type="OrthoDB" id="9800872at2"/>
<dbReference type="Gene3D" id="3.40.250.10">
    <property type="entry name" value="Rhodanese-like domain"/>
    <property type="match status" value="1"/>
</dbReference>
<dbReference type="Pfam" id="PF00581">
    <property type="entry name" value="Rhodanese"/>
    <property type="match status" value="1"/>
</dbReference>
<comment type="caution">
    <text evidence="2">The sequence shown here is derived from an EMBL/GenBank/DDBJ whole genome shotgun (WGS) entry which is preliminary data.</text>
</comment>
<dbReference type="Proteomes" id="UP000434639">
    <property type="component" value="Unassembled WGS sequence"/>
</dbReference>
<feature type="domain" description="Rhodanese" evidence="1">
    <location>
        <begin position="16"/>
        <end position="99"/>
    </location>
</feature>
<sequence>MIKEISPAEVQEKLQNGENIELIDVREDEEVEEGMISTAKHIKMGDIPARAGELDKEKEYIFICRSGRRSENVAAYLQDQGYKVVNMTGGMLDWKGETVPKN</sequence>
<dbReference type="AlphaFoldDB" id="A0A7X2S8D0"/>
<dbReference type="InterPro" id="IPR001763">
    <property type="entry name" value="Rhodanese-like_dom"/>
</dbReference>
<protein>
    <submittedName>
        <fullName evidence="2">Rhodanese-like domain-containing protein</fullName>
    </submittedName>
</protein>
<dbReference type="SUPFAM" id="SSF52821">
    <property type="entry name" value="Rhodanese/Cell cycle control phosphatase"/>
    <property type="match status" value="1"/>
</dbReference>
<dbReference type="EMBL" id="WMIB01000027">
    <property type="protein sequence ID" value="MTH55370.1"/>
    <property type="molecule type" value="Genomic_DNA"/>
</dbReference>
<reference evidence="2 3" key="1">
    <citation type="journal article" date="2017" name="Int. J. Syst. Evol. Microbiol.">
        <title>Bacillus mangrovi sp. nov., isolated from a sediment sample from a mangrove forest.</title>
        <authorList>
            <person name="Gupta V."/>
            <person name="Singh P.K."/>
            <person name="Korpole S."/>
            <person name="Tanuku N.R.S."/>
            <person name="Pinnaka A.K."/>
        </authorList>
    </citation>
    <scope>NUCLEOTIDE SEQUENCE [LARGE SCALE GENOMIC DNA]</scope>
    <source>
        <strain evidence="2 3">KCTC 33872</strain>
    </source>
</reference>
<dbReference type="SMART" id="SM00450">
    <property type="entry name" value="RHOD"/>
    <property type="match status" value="1"/>
</dbReference>
<organism evidence="2 3">
    <name type="scientific">Metabacillus mangrovi</name>
    <dbReference type="NCBI Taxonomy" id="1491830"/>
    <lineage>
        <taxon>Bacteria</taxon>
        <taxon>Bacillati</taxon>
        <taxon>Bacillota</taxon>
        <taxon>Bacilli</taxon>
        <taxon>Bacillales</taxon>
        <taxon>Bacillaceae</taxon>
        <taxon>Metabacillus</taxon>
    </lineage>
</organism>
<dbReference type="InterPro" id="IPR036873">
    <property type="entry name" value="Rhodanese-like_dom_sf"/>
</dbReference>
<name>A0A7X2S8D0_9BACI</name>
<evidence type="ECO:0000259" key="1">
    <source>
        <dbReference type="PROSITE" id="PS50206"/>
    </source>
</evidence>
<gene>
    <name evidence="2" type="ORF">GKZ89_18410</name>
</gene>
<accession>A0A7X2S8D0</accession>